<evidence type="ECO:0000256" key="2">
    <source>
        <dbReference type="ARBA" id="ARBA00022670"/>
    </source>
</evidence>
<keyword evidence="5" id="KW-0862">Zinc</keyword>
<dbReference type="SUPFAM" id="SSF48452">
    <property type="entry name" value="TPR-like"/>
    <property type="match status" value="1"/>
</dbReference>
<dbReference type="Gene3D" id="1.25.40.10">
    <property type="entry name" value="Tetratricopeptide repeat domain"/>
    <property type="match status" value="1"/>
</dbReference>
<dbReference type="InterPro" id="IPR001915">
    <property type="entry name" value="Peptidase_M48"/>
</dbReference>
<evidence type="ECO:0000256" key="5">
    <source>
        <dbReference type="ARBA" id="ARBA00022833"/>
    </source>
</evidence>
<dbReference type="AlphaFoldDB" id="A0A0F7KIT6"/>
<dbReference type="EMBL" id="VNHT01000050">
    <property type="protein sequence ID" value="TYP81284.1"/>
    <property type="molecule type" value="Genomic_DNA"/>
</dbReference>
<organism evidence="8 10">
    <name type="scientific">Nitrosomonas communis</name>
    <dbReference type="NCBI Taxonomy" id="44574"/>
    <lineage>
        <taxon>Bacteria</taxon>
        <taxon>Pseudomonadati</taxon>
        <taxon>Pseudomonadota</taxon>
        <taxon>Betaproteobacteria</taxon>
        <taxon>Nitrosomonadales</taxon>
        <taxon>Nitrosomonadaceae</taxon>
        <taxon>Nitrosomonas</taxon>
    </lineage>
</organism>
<dbReference type="InterPro" id="IPR051156">
    <property type="entry name" value="Mito/Outer_Membr_Metalloprot"/>
</dbReference>
<evidence type="ECO:0000256" key="3">
    <source>
        <dbReference type="ARBA" id="ARBA00022723"/>
    </source>
</evidence>
<feature type="domain" description="Peptidase M48" evidence="7">
    <location>
        <begin position="65"/>
        <end position="254"/>
    </location>
</feature>
<evidence type="ECO:0000259" key="7">
    <source>
        <dbReference type="Pfam" id="PF01435"/>
    </source>
</evidence>
<sequence>MKFYYLIIVIPLLFPAHIFAEDDLPDLGDISQATITPRQERQLGLEIMRKIRADPSYLNDAEIDGYLNNLGNKLISSSNETKPDQSFEFFALQDPSINAFALPGGFMGFHSGLIIAAQSESELAGVMAHEIAHVTQKHLARMISGQQHIGLITTLAALALAILASRSNPQAGQAILATAQAGAIQSQLNFTRNHEKEADRIGFNILHKAGFDPHGMSAFFERLQNAGRYYENGAPSYLRTHPLTHERIADIENRTREFSYRQVPDSLDFHLVRAKLKAILGNSTDTVKEFDARIQDKRYANEIAERYGLIYALLRDKQPKRADKELNELYRIIYSDHAASLLKNHQLGKPILVESEYLQSGAMIEVLAARVKLANKQIKEALKIYQTALNAYPQNRALIYDYTLALLNHQNAQAALEFLNKQSKMIPENIHLHRLEAQCYSALGNHMLQHRAQAEVYILEGKYKAAIEQLEIALRKDNSNFYQSSSIEARLRQLKEFVAANEKK</sequence>
<protein>
    <submittedName>
        <fullName evidence="8">Peptidase M48</fullName>
    </submittedName>
    <submittedName>
        <fullName evidence="9">Putative Zn-dependent protease</fullName>
    </submittedName>
</protein>
<dbReference type="PATRIC" id="fig|44574.3.peg.3920"/>
<dbReference type="Pfam" id="PF01435">
    <property type="entry name" value="Peptidase_M48"/>
    <property type="match status" value="1"/>
</dbReference>
<dbReference type="GO" id="GO:0051603">
    <property type="term" value="P:proteolysis involved in protein catabolic process"/>
    <property type="evidence" value="ECO:0007669"/>
    <property type="project" value="TreeGrafter"/>
</dbReference>
<dbReference type="GO" id="GO:0016020">
    <property type="term" value="C:membrane"/>
    <property type="evidence" value="ECO:0007669"/>
    <property type="project" value="TreeGrafter"/>
</dbReference>
<keyword evidence="6" id="KW-0482">Metalloprotease</keyword>
<dbReference type="Pfam" id="PF14559">
    <property type="entry name" value="TPR_19"/>
    <property type="match status" value="1"/>
</dbReference>
<proteinExistence type="predicted"/>
<dbReference type="EMBL" id="CP011451">
    <property type="protein sequence ID" value="AKH38998.1"/>
    <property type="molecule type" value="Genomic_DNA"/>
</dbReference>
<keyword evidence="4" id="KW-0378">Hydrolase</keyword>
<evidence type="ECO:0000313" key="10">
    <source>
        <dbReference type="Proteomes" id="UP000034156"/>
    </source>
</evidence>
<keyword evidence="10" id="KW-1185">Reference proteome</keyword>
<evidence type="ECO:0000256" key="1">
    <source>
        <dbReference type="ARBA" id="ARBA00001947"/>
    </source>
</evidence>
<evidence type="ECO:0000256" key="6">
    <source>
        <dbReference type="ARBA" id="ARBA00023049"/>
    </source>
</evidence>
<dbReference type="Gene3D" id="3.30.2010.10">
    <property type="entry name" value="Metalloproteases ('zincins'), catalytic domain"/>
    <property type="match status" value="1"/>
</dbReference>
<evidence type="ECO:0000256" key="4">
    <source>
        <dbReference type="ARBA" id="ARBA00022801"/>
    </source>
</evidence>
<gene>
    <name evidence="8" type="ORF">AAW31_16220</name>
    <name evidence="9" type="ORF">BCL69_10504</name>
</gene>
<comment type="cofactor">
    <cofactor evidence="1">
        <name>Zn(2+)</name>
        <dbReference type="ChEBI" id="CHEBI:29105"/>
    </cofactor>
</comment>
<dbReference type="OrthoDB" id="9810445at2"/>
<dbReference type="CDD" id="cd07333">
    <property type="entry name" value="M48C_bepA_like"/>
    <property type="match status" value="1"/>
</dbReference>
<dbReference type="Proteomes" id="UP000034156">
    <property type="component" value="Chromosome"/>
</dbReference>
<dbReference type="PANTHER" id="PTHR22726">
    <property type="entry name" value="METALLOENDOPEPTIDASE OMA1"/>
    <property type="match status" value="1"/>
</dbReference>
<dbReference type="Proteomes" id="UP000324176">
    <property type="component" value="Unassembled WGS sequence"/>
</dbReference>
<evidence type="ECO:0000313" key="11">
    <source>
        <dbReference type="Proteomes" id="UP000324176"/>
    </source>
</evidence>
<reference evidence="8 10" key="2">
    <citation type="journal article" date="2016" name="Genome Announc.">
        <title>Genome Sequence of Nitrosomonas communis Strain Nm2, a Mesophilic Ammonia-Oxidizing Bacterium Isolated from Mediterranean Soil.</title>
        <authorList>
            <person name="Kozlowski J.A."/>
            <person name="Kits K.D."/>
            <person name="Stein L.Y."/>
        </authorList>
    </citation>
    <scope>NUCLEOTIDE SEQUENCE [LARGE SCALE GENOMIC DNA]</scope>
    <source>
        <strain evidence="8 10">Nm2</strain>
    </source>
</reference>
<evidence type="ECO:0000313" key="8">
    <source>
        <dbReference type="EMBL" id="AKH38998.1"/>
    </source>
</evidence>
<evidence type="ECO:0000313" key="9">
    <source>
        <dbReference type="EMBL" id="TYP81284.1"/>
    </source>
</evidence>
<dbReference type="PANTHER" id="PTHR22726:SF1">
    <property type="entry name" value="METALLOENDOPEPTIDASE OMA1, MITOCHONDRIAL"/>
    <property type="match status" value="1"/>
</dbReference>
<dbReference type="GO" id="GO:0046872">
    <property type="term" value="F:metal ion binding"/>
    <property type="evidence" value="ECO:0007669"/>
    <property type="project" value="UniProtKB-KW"/>
</dbReference>
<dbReference type="InterPro" id="IPR011990">
    <property type="entry name" value="TPR-like_helical_dom_sf"/>
</dbReference>
<dbReference type="KEGG" id="nco:AAW31_16220"/>
<dbReference type="GO" id="GO:0004222">
    <property type="term" value="F:metalloendopeptidase activity"/>
    <property type="evidence" value="ECO:0007669"/>
    <property type="project" value="InterPro"/>
</dbReference>
<reference evidence="10" key="1">
    <citation type="submission" date="2015-05" db="EMBL/GenBank/DDBJ databases">
        <title>Draft genome of Nitrosomonas communis strain Nm2.</title>
        <authorList>
            <person name="Kozlowski J.A."/>
            <person name="Kits K.D."/>
            <person name="Stein L.Y."/>
        </authorList>
    </citation>
    <scope>NUCLEOTIDE SEQUENCE [LARGE SCALE GENOMIC DNA]</scope>
    <source>
        <strain evidence="10">Nm2</strain>
    </source>
</reference>
<keyword evidence="2 9" id="KW-0645">Protease</keyword>
<accession>A0A0F7KIT6</accession>
<name>A0A0F7KIT6_9PROT</name>
<dbReference type="InterPro" id="IPR019734">
    <property type="entry name" value="TPR_rpt"/>
</dbReference>
<keyword evidence="3" id="KW-0479">Metal-binding</keyword>
<dbReference type="SMART" id="SM00028">
    <property type="entry name" value="TPR"/>
    <property type="match status" value="2"/>
</dbReference>
<dbReference type="RefSeq" id="WP_046851032.1">
    <property type="nucleotide sequence ID" value="NZ_CP011451.1"/>
</dbReference>
<reference evidence="9 11" key="3">
    <citation type="submission" date="2019-07" db="EMBL/GenBank/DDBJ databases">
        <title>Active sludge and wastewater microbial communities from Klosterneuburg, Austria.</title>
        <authorList>
            <person name="Wagner M."/>
        </authorList>
    </citation>
    <scope>NUCLEOTIDE SEQUENCE [LARGE SCALE GENOMIC DNA]</scope>
    <source>
        <strain evidence="9 11">Nm2</strain>
    </source>
</reference>